<feature type="domain" description="Peptidase M16 N-terminal" evidence="7">
    <location>
        <begin position="65"/>
        <end position="103"/>
    </location>
</feature>
<keyword evidence="11" id="KW-1185">Reference proteome</keyword>
<evidence type="ECO:0000313" key="11">
    <source>
        <dbReference type="Proteomes" id="UP000078492"/>
    </source>
</evidence>
<dbReference type="InterPro" id="IPR007863">
    <property type="entry name" value="Peptidase_M16_C"/>
</dbReference>
<keyword evidence="4" id="KW-0378">Hydrolase</keyword>
<dbReference type="EMBL" id="KQ979122">
    <property type="protein sequence ID" value="KYN22556.1"/>
    <property type="molecule type" value="Genomic_DNA"/>
</dbReference>
<organism evidence="10 11">
    <name type="scientific">Trachymyrmex cornetzi</name>
    <dbReference type="NCBI Taxonomy" id="471704"/>
    <lineage>
        <taxon>Eukaryota</taxon>
        <taxon>Metazoa</taxon>
        <taxon>Ecdysozoa</taxon>
        <taxon>Arthropoda</taxon>
        <taxon>Hexapoda</taxon>
        <taxon>Insecta</taxon>
        <taxon>Pterygota</taxon>
        <taxon>Neoptera</taxon>
        <taxon>Endopterygota</taxon>
        <taxon>Hymenoptera</taxon>
        <taxon>Apocrita</taxon>
        <taxon>Aculeata</taxon>
        <taxon>Formicoidea</taxon>
        <taxon>Formicidae</taxon>
        <taxon>Myrmicinae</taxon>
        <taxon>Trachymyrmex</taxon>
    </lineage>
</organism>
<dbReference type="InterPro" id="IPR032632">
    <property type="entry name" value="Peptidase_M16_M"/>
</dbReference>
<keyword evidence="3" id="KW-0479">Metal-binding</keyword>
<evidence type="ECO:0000259" key="8">
    <source>
        <dbReference type="Pfam" id="PF05193"/>
    </source>
</evidence>
<dbReference type="InterPro" id="IPR011249">
    <property type="entry name" value="Metalloenz_LuxS/M16"/>
</dbReference>
<proteinExistence type="inferred from homology"/>
<dbReference type="PANTHER" id="PTHR43690:SF18">
    <property type="entry name" value="INSULIN-DEGRADING ENZYME-RELATED"/>
    <property type="match status" value="1"/>
</dbReference>
<evidence type="ECO:0000256" key="4">
    <source>
        <dbReference type="ARBA" id="ARBA00022801"/>
    </source>
</evidence>
<dbReference type="Proteomes" id="UP000078492">
    <property type="component" value="Unassembled WGS sequence"/>
</dbReference>
<feature type="domain" description="Peptidase M16 C-terminal" evidence="8">
    <location>
        <begin position="184"/>
        <end position="371"/>
    </location>
</feature>
<name>A0A151JBR1_9HYME</name>
<evidence type="ECO:0000313" key="10">
    <source>
        <dbReference type="EMBL" id="KYN22556.1"/>
    </source>
</evidence>
<dbReference type="InterPro" id="IPR011765">
    <property type="entry name" value="Pept_M16_N"/>
</dbReference>
<evidence type="ECO:0000256" key="6">
    <source>
        <dbReference type="ARBA" id="ARBA00023049"/>
    </source>
</evidence>
<gene>
    <name evidence="10" type="ORF">ALC57_05082</name>
</gene>
<dbReference type="GO" id="GO:0046872">
    <property type="term" value="F:metal ion binding"/>
    <property type="evidence" value="ECO:0007669"/>
    <property type="project" value="UniProtKB-KW"/>
</dbReference>
<sequence length="881" mass="102924">MSNTVLDTPEKSEYHEAEYRVVRLTNGLTALLISDLEGANNDDMNYKDYEAGCSSAKRVKRDVWKASCGLCVGVGSFSDPPEVPGLAHFLQRIIFMGSGNHSNGYLSAALDRFVQLFIEPLIKKDDITREREAVQREFQWSTFKDKNTKGNFLSFIARPDHPASKFLRGSSISLNNDIDDDKLYEKLHEFRKRHYSAHRMMLAIQARSSLSTLEQCVTKFCNTIPNYDLPPDDFNKFEDSLPFDTDAFKKMYHIKVCKDVNQIHVTWALPSLLNLYRSKPCKYISWIIEHKGKDSLTSYLRKKMWGLDVFSGTYNNDNGFGYNSMYILFEIIVELTDEGVKHQRDVLDAVFSFINLVKRTGPQESIYNELIKIGKNNFRFFSQHDGVFDICKSMHFYPSRDYVTGKYIYFEYNPEAIQKCLDFLVPESINIMIFNNDVRLGIVEKFSKIRYTSTEISKESIKRWKFIEPLPNFHLPSSNEFLANNFSIIPVSAEASKYPVKIHQDRMSEIWFCPKFHWPMCHINLHIVSPMSRRVAKNAVRLQMYCNVIKYLILEDLHPAVTGGFSYEIDVNEQATGIIIQIRAFNENLPTWLMVIANYMNSVPFSKDLFKIIKTQQVKAYYNKFIDPEKDVELWILKYGNYTHVHKYSALRKFNFEKIQDFLRSFTNNLYFQCLVEGNVTKDFTMNMIQQFINKISRDSLNVKIDVNGMLGYSITLYTQADKYTTECVDQWIEGFLNSFRIMLEQFSEEKLDDVKEGLRIFKQYDDTYILKNEVDRDWNEITKQKYMFDRCEKEALAIENLNINKLREFFGRHTLNGSSFRKLSVHVVGTPKEVAVNAKNLKHPVYSFDDFIIGCNSHHDSTDHHITNVKDYRNLCREFV</sequence>
<dbReference type="FunFam" id="3.30.830.10:FF:000005">
    <property type="entry name" value="nardilysin isoform X1"/>
    <property type="match status" value="1"/>
</dbReference>
<dbReference type="AlphaFoldDB" id="A0A151JBR1"/>
<dbReference type="InterPro" id="IPR050626">
    <property type="entry name" value="Peptidase_M16"/>
</dbReference>
<dbReference type="STRING" id="471704.A0A151JBR1"/>
<evidence type="ECO:0000259" key="7">
    <source>
        <dbReference type="Pfam" id="PF00675"/>
    </source>
</evidence>
<dbReference type="Pfam" id="PF05193">
    <property type="entry name" value="Peptidase_M16_C"/>
    <property type="match status" value="1"/>
</dbReference>
<dbReference type="GO" id="GO:0008237">
    <property type="term" value="F:metallopeptidase activity"/>
    <property type="evidence" value="ECO:0007669"/>
    <property type="project" value="UniProtKB-KW"/>
</dbReference>
<keyword evidence="6" id="KW-0482">Metalloprotease</keyword>
<evidence type="ECO:0000256" key="1">
    <source>
        <dbReference type="ARBA" id="ARBA00007261"/>
    </source>
</evidence>
<dbReference type="Pfam" id="PF16187">
    <property type="entry name" value="Peptidase_M16_M"/>
    <property type="match status" value="1"/>
</dbReference>
<evidence type="ECO:0000259" key="9">
    <source>
        <dbReference type="Pfam" id="PF16187"/>
    </source>
</evidence>
<evidence type="ECO:0000256" key="3">
    <source>
        <dbReference type="ARBA" id="ARBA00022723"/>
    </source>
</evidence>
<dbReference type="Pfam" id="PF00675">
    <property type="entry name" value="Peptidase_M16"/>
    <property type="match status" value="1"/>
</dbReference>
<comment type="similarity">
    <text evidence="1">Belongs to the peptidase M16 family.</text>
</comment>
<evidence type="ECO:0000256" key="2">
    <source>
        <dbReference type="ARBA" id="ARBA00022670"/>
    </source>
</evidence>
<feature type="domain" description="Peptidase M16 middle/third" evidence="9">
    <location>
        <begin position="378"/>
        <end position="648"/>
    </location>
</feature>
<reference evidence="10 11" key="1">
    <citation type="submission" date="2015-09" db="EMBL/GenBank/DDBJ databases">
        <title>Trachymyrmex cornetzi WGS genome.</title>
        <authorList>
            <person name="Nygaard S."/>
            <person name="Hu H."/>
            <person name="Boomsma J."/>
            <person name="Zhang G."/>
        </authorList>
    </citation>
    <scope>NUCLEOTIDE SEQUENCE [LARGE SCALE GENOMIC DNA]</scope>
    <source>
        <strain evidence="10">Tcor2-1</strain>
        <tissue evidence="10">Whole body</tissue>
    </source>
</reference>
<accession>A0A151JBR1</accession>
<dbReference type="SUPFAM" id="SSF63411">
    <property type="entry name" value="LuxS/MPP-like metallohydrolase"/>
    <property type="match status" value="4"/>
</dbReference>
<evidence type="ECO:0000256" key="5">
    <source>
        <dbReference type="ARBA" id="ARBA00022833"/>
    </source>
</evidence>
<dbReference type="GO" id="GO:0006508">
    <property type="term" value="P:proteolysis"/>
    <property type="evidence" value="ECO:0007669"/>
    <property type="project" value="UniProtKB-KW"/>
</dbReference>
<keyword evidence="5" id="KW-0862">Zinc</keyword>
<dbReference type="PANTHER" id="PTHR43690">
    <property type="entry name" value="NARDILYSIN"/>
    <property type="match status" value="1"/>
</dbReference>
<keyword evidence="2" id="KW-0645">Protease</keyword>
<protein>
    <submittedName>
        <fullName evidence="10">Nardilysin</fullName>
    </submittedName>
</protein>
<dbReference type="Gene3D" id="3.30.830.10">
    <property type="entry name" value="Metalloenzyme, LuxS/M16 peptidase-like"/>
    <property type="match status" value="5"/>
</dbReference>